<dbReference type="InterPro" id="IPR019306">
    <property type="entry name" value="TMEM231"/>
</dbReference>
<evidence type="ECO:0000313" key="14">
    <source>
        <dbReference type="Proteomes" id="UP000807504"/>
    </source>
</evidence>
<evidence type="ECO:0000256" key="1">
    <source>
        <dbReference type="ARBA" id="ARBA00004272"/>
    </source>
</evidence>
<evidence type="ECO:0000256" key="7">
    <source>
        <dbReference type="ARBA" id="ARBA00023069"/>
    </source>
</evidence>
<comment type="caution">
    <text evidence="13">The sequence shown here is derived from an EMBL/GenBank/DDBJ whole genome shotgun (WGS) entry which is preliminary data.</text>
</comment>
<keyword evidence="9" id="KW-0325">Glycoprotein</keyword>
<reference evidence="13" key="2">
    <citation type="submission" date="2020-06" db="EMBL/GenBank/DDBJ databases">
        <authorList>
            <person name="Sheffer M."/>
        </authorList>
    </citation>
    <scope>NUCLEOTIDE SEQUENCE</scope>
</reference>
<organism evidence="13 14">
    <name type="scientific">Argiope bruennichi</name>
    <name type="common">Wasp spider</name>
    <name type="synonym">Aranea bruennichi</name>
    <dbReference type="NCBI Taxonomy" id="94029"/>
    <lineage>
        <taxon>Eukaryota</taxon>
        <taxon>Metazoa</taxon>
        <taxon>Ecdysozoa</taxon>
        <taxon>Arthropoda</taxon>
        <taxon>Chelicerata</taxon>
        <taxon>Arachnida</taxon>
        <taxon>Araneae</taxon>
        <taxon>Araneomorphae</taxon>
        <taxon>Entelegynae</taxon>
        <taxon>Araneoidea</taxon>
        <taxon>Araneidae</taxon>
        <taxon>Argiope</taxon>
    </lineage>
</organism>
<evidence type="ECO:0000256" key="2">
    <source>
        <dbReference type="ARBA" id="ARBA00009082"/>
    </source>
</evidence>
<evidence type="ECO:0000256" key="4">
    <source>
        <dbReference type="ARBA" id="ARBA00022475"/>
    </source>
</evidence>
<keyword evidence="4" id="KW-1003">Cell membrane</keyword>
<evidence type="ECO:0000256" key="3">
    <source>
        <dbReference type="ARBA" id="ARBA00015087"/>
    </source>
</evidence>
<dbReference type="GO" id="GO:0060271">
    <property type="term" value="P:cilium assembly"/>
    <property type="evidence" value="ECO:0007669"/>
    <property type="project" value="TreeGrafter"/>
</dbReference>
<evidence type="ECO:0000256" key="8">
    <source>
        <dbReference type="ARBA" id="ARBA00023136"/>
    </source>
</evidence>
<keyword evidence="10" id="KW-0966">Cell projection</keyword>
<dbReference type="Proteomes" id="UP000807504">
    <property type="component" value="Unassembled WGS sequence"/>
</dbReference>
<evidence type="ECO:0000256" key="5">
    <source>
        <dbReference type="ARBA" id="ARBA00022692"/>
    </source>
</evidence>
<dbReference type="EMBL" id="JABXBU010000003">
    <property type="protein sequence ID" value="KAF8793401.1"/>
    <property type="molecule type" value="Genomic_DNA"/>
</dbReference>
<keyword evidence="5 12" id="KW-0812">Transmembrane</keyword>
<reference evidence="13" key="1">
    <citation type="journal article" date="2020" name="bioRxiv">
        <title>Chromosome-level reference genome of the European wasp spider Argiope bruennichi: a resource for studies on range expansion and evolutionary adaptation.</title>
        <authorList>
            <person name="Sheffer M.M."/>
            <person name="Hoppe A."/>
            <person name="Krehenwinkel H."/>
            <person name="Uhl G."/>
            <person name="Kuss A.W."/>
            <person name="Jensen L."/>
            <person name="Jensen C."/>
            <person name="Gillespie R.G."/>
            <person name="Hoff K.J."/>
            <person name="Prost S."/>
        </authorList>
    </citation>
    <scope>NUCLEOTIDE SEQUENCE</scope>
</reference>
<dbReference type="Pfam" id="PF10149">
    <property type="entry name" value="TM231"/>
    <property type="match status" value="1"/>
</dbReference>
<gene>
    <name evidence="13" type="ORF">HNY73_004884</name>
</gene>
<protein>
    <recommendedName>
        <fullName evidence="3">Transmembrane protein 231</fullName>
    </recommendedName>
</protein>
<evidence type="ECO:0000256" key="6">
    <source>
        <dbReference type="ARBA" id="ARBA00022989"/>
    </source>
</evidence>
<accession>A0A8T0FQL4</accession>
<evidence type="ECO:0000313" key="13">
    <source>
        <dbReference type="EMBL" id="KAF8793401.1"/>
    </source>
</evidence>
<evidence type="ECO:0000256" key="12">
    <source>
        <dbReference type="SAM" id="Phobius"/>
    </source>
</evidence>
<keyword evidence="14" id="KW-1185">Reference proteome</keyword>
<keyword evidence="7" id="KW-0969">Cilium</keyword>
<dbReference type="PANTHER" id="PTHR14605:SF1">
    <property type="entry name" value="TRANSMEMBRANE PROTEIN 231"/>
    <property type="match status" value="1"/>
</dbReference>
<sequence length="198" mass="22727">MLLLLETQSPDELIFWSTFKQLNQLMNHELLLTVPLVEHREEDHNRDGKKDELVMTIDVPLLPKKKIVSVKLLLMFDYKFFFSMECAAYIQYSTSLPGSSFSTFGELSLMQRQPLRHAGKDDRFNCRPLAVHIILLLIDDIGWGLRGFHFLHAILYLCVGFFAVDAVLLGDACELFGAKLQTLPKLGPAVWPQVTWLY</sequence>
<feature type="transmembrane region" description="Helical" evidence="12">
    <location>
        <begin position="150"/>
        <end position="170"/>
    </location>
</feature>
<comment type="similarity">
    <text evidence="2">Belongs to the TMEM231 family.</text>
</comment>
<dbReference type="PANTHER" id="PTHR14605">
    <property type="entry name" value="CHST5 PROTEIN"/>
    <property type="match status" value="1"/>
</dbReference>
<evidence type="ECO:0000256" key="9">
    <source>
        <dbReference type="ARBA" id="ARBA00023180"/>
    </source>
</evidence>
<evidence type="ECO:0000256" key="11">
    <source>
        <dbReference type="ARBA" id="ARBA00024803"/>
    </source>
</evidence>
<dbReference type="GO" id="GO:0060170">
    <property type="term" value="C:ciliary membrane"/>
    <property type="evidence" value="ECO:0007669"/>
    <property type="project" value="UniProtKB-SubCell"/>
</dbReference>
<dbReference type="GO" id="GO:0032880">
    <property type="term" value="P:regulation of protein localization"/>
    <property type="evidence" value="ECO:0007669"/>
    <property type="project" value="TreeGrafter"/>
</dbReference>
<keyword evidence="6 12" id="KW-1133">Transmembrane helix</keyword>
<comment type="subcellular location">
    <subcellularLocation>
        <location evidence="1">Cell projection</location>
        <location evidence="1">Cilium membrane</location>
        <topology evidence="1">Multi-pass membrane protein</topology>
    </subcellularLocation>
</comment>
<proteinExistence type="inferred from homology"/>
<comment type="function">
    <text evidence="11">Transmembrane component of the tectonic-like complex, a complex localized at the transition zone of primary cilia and acting as a barrier that prevents diffusion of transmembrane proteins between the cilia and plasma membranes. Required for ciliogenesis and sonic hedgehog/SHH signaling.</text>
</comment>
<evidence type="ECO:0000256" key="10">
    <source>
        <dbReference type="ARBA" id="ARBA00023273"/>
    </source>
</evidence>
<keyword evidence="8 12" id="KW-0472">Membrane</keyword>
<dbReference type="GO" id="GO:0035869">
    <property type="term" value="C:ciliary transition zone"/>
    <property type="evidence" value="ECO:0007669"/>
    <property type="project" value="TreeGrafter"/>
</dbReference>
<dbReference type="AlphaFoldDB" id="A0A8T0FQL4"/>
<name>A0A8T0FQL4_ARGBR</name>